<reference evidence="1 2" key="2">
    <citation type="submission" date="2013-03" db="EMBL/GenBank/DDBJ databases">
        <title>Diversity in Clostridium botulinum.</title>
        <authorList>
            <person name="Timme R.E."/>
            <person name="Allard M."/>
            <person name="Luo Y."/>
            <person name="Strain E."/>
            <person name="Gonzalez-Escalona N."/>
            <person name="Brown E."/>
        </authorList>
    </citation>
    <scope>NUCLEOTIDE SEQUENCE [LARGE SCALE GENOMIC DNA]</scope>
    <source>
        <strain evidence="1 2">CFSAN001627</strain>
    </source>
</reference>
<sequence>MMKATPKFNKEFGKWVIDIETEDGEIIPVGKTINEEINLWEISKWDSKEQAEEWIKARPAILVLTY</sequence>
<dbReference type="PATRIC" id="fig|1232189.3.peg.2806"/>
<dbReference type="EMBL" id="AMXI01001090">
    <property type="protein sequence ID" value="EKN40694.1"/>
    <property type="molecule type" value="Genomic_DNA"/>
</dbReference>
<protein>
    <submittedName>
        <fullName evidence="1">Uncharacterized protein</fullName>
    </submittedName>
</protein>
<proteinExistence type="predicted"/>
<dbReference type="Proteomes" id="UP000011944">
    <property type="component" value="Unassembled WGS sequence"/>
</dbReference>
<evidence type="ECO:0000313" key="1">
    <source>
        <dbReference type="EMBL" id="EKN40694.1"/>
    </source>
</evidence>
<organism evidence="1 2">
    <name type="scientific">Clostridium botulinum CFSAN001627</name>
    <dbReference type="NCBI Taxonomy" id="1232189"/>
    <lineage>
        <taxon>Bacteria</taxon>
        <taxon>Bacillati</taxon>
        <taxon>Bacillota</taxon>
        <taxon>Clostridia</taxon>
        <taxon>Eubacteriales</taxon>
        <taxon>Clostridiaceae</taxon>
        <taxon>Clostridium</taxon>
    </lineage>
</organism>
<name>M1ZUU4_CLOBO</name>
<accession>M1ZUU4</accession>
<gene>
    <name evidence="1" type="ORF">CFSAN001627_17888</name>
</gene>
<dbReference type="AlphaFoldDB" id="M1ZUU4"/>
<evidence type="ECO:0000313" key="2">
    <source>
        <dbReference type="Proteomes" id="UP000011944"/>
    </source>
</evidence>
<comment type="caution">
    <text evidence="1">The sequence shown here is derived from an EMBL/GenBank/DDBJ whole genome shotgun (WGS) entry which is preliminary data.</text>
</comment>
<reference evidence="1 2" key="1">
    <citation type="submission" date="2012-10" db="EMBL/GenBank/DDBJ databases">
        <authorList>
            <person name="Strain E.A."/>
            <person name="Brown E."/>
            <person name="Allard M.W."/>
            <person name="Gonzalez-Escalona N."/>
            <person name="Timme R."/>
        </authorList>
    </citation>
    <scope>NUCLEOTIDE SEQUENCE [LARGE SCALE GENOMIC DNA]</scope>
    <source>
        <strain evidence="1 2">CFSAN001627</strain>
    </source>
</reference>